<proteinExistence type="predicted"/>
<evidence type="ECO:0008006" key="3">
    <source>
        <dbReference type="Google" id="ProtNLM"/>
    </source>
</evidence>
<keyword evidence="2" id="KW-1185">Reference proteome</keyword>
<dbReference type="EMBL" id="BAAAQN010000006">
    <property type="protein sequence ID" value="GAA2018701.1"/>
    <property type="molecule type" value="Genomic_DNA"/>
</dbReference>
<evidence type="ECO:0000313" key="2">
    <source>
        <dbReference type="Proteomes" id="UP001500751"/>
    </source>
</evidence>
<protein>
    <recommendedName>
        <fullName evidence="3">Resolvase/invertase-type recombinase catalytic domain-containing protein</fullName>
    </recommendedName>
</protein>
<reference evidence="2" key="1">
    <citation type="journal article" date="2019" name="Int. J. Syst. Evol. Microbiol.">
        <title>The Global Catalogue of Microorganisms (GCM) 10K type strain sequencing project: providing services to taxonomists for standard genome sequencing and annotation.</title>
        <authorList>
            <consortium name="The Broad Institute Genomics Platform"/>
            <consortium name="The Broad Institute Genome Sequencing Center for Infectious Disease"/>
            <person name="Wu L."/>
            <person name="Ma J."/>
        </authorList>
    </citation>
    <scope>NUCLEOTIDE SEQUENCE [LARGE SCALE GENOMIC DNA]</scope>
    <source>
        <strain evidence="2">JCM 16014</strain>
    </source>
</reference>
<sequence>MVRITEHQAVDELVVYGYLRGAAAPSGRLRALSSALKAYCEQHELTLSRVFTEWIDDADGSVFSSLLATLSTQQPYGVVLLSRHHLGPRDVANSRAAQITTSGTRLIAVR</sequence>
<name>A0ABP5F993_9ACTN</name>
<gene>
    <name evidence="1" type="ORF">GCM10009839_13640</name>
</gene>
<organism evidence="1 2">
    <name type="scientific">Catenulispora yoronensis</name>
    <dbReference type="NCBI Taxonomy" id="450799"/>
    <lineage>
        <taxon>Bacteria</taxon>
        <taxon>Bacillati</taxon>
        <taxon>Actinomycetota</taxon>
        <taxon>Actinomycetes</taxon>
        <taxon>Catenulisporales</taxon>
        <taxon>Catenulisporaceae</taxon>
        <taxon>Catenulispora</taxon>
    </lineage>
</organism>
<accession>A0ABP5F993</accession>
<comment type="caution">
    <text evidence="1">The sequence shown here is derived from an EMBL/GenBank/DDBJ whole genome shotgun (WGS) entry which is preliminary data.</text>
</comment>
<dbReference type="Proteomes" id="UP001500751">
    <property type="component" value="Unassembled WGS sequence"/>
</dbReference>
<evidence type="ECO:0000313" key="1">
    <source>
        <dbReference type="EMBL" id="GAA2018701.1"/>
    </source>
</evidence>